<evidence type="ECO:0000313" key="3">
    <source>
        <dbReference type="EMBL" id="CDI06301.1"/>
    </source>
</evidence>
<dbReference type="Proteomes" id="UP000018159">
    <property type="component" value="Unassembled WGS sequence"/>
</dbReference>
<comment type="caution">
    <text evidence="3">The sequence shown here is derived from an EMBL/GenBank/DDBJ whole genome shotgun (WGS) entry which is preliminary data.</text>
</comment>
<sequence>MRVVVADTSYIVEGLFNNASLFDDQIVCTASYGLHEILNAVWKHQTLLRRIKDGQPIVDALFDLISSGTIQLLTPKVETMKNAYDFAVKTKVPVYDTMFVALAKEMRVELLTFDKKQAAIFNHWRYDFS</sequence>
<dbReference type="InterPro" id="IPR044153">
    <property type="entry name" value="PIN_Pae0151-like"/>
</dbReference>
<keyword evidence="4" id="KW-1185">Reference proteome</keyword>
<gene>
    <name evidence="3" type="ORF">NITUZ_40467</name>
</gene>
<name>V6AU64_9ARCH</name>
<dbReference type="AlphaFoldDB" id="V6AU64"/>
<dbReference type="CDD" id="cd09873">
    <property type="entry name" value="PIN_Pae0151-like"/>
    <property type="match status" value="1"/>
</dbReference>
<reference evidence="3 4" key="1">
    <citation type="journal article" date="2013" name="PLoS ONE">
        <title>Enrichment and Genome Sequence of the Group I.1a Ammonia-Oxidizing Archaeon ?Ca. Nitrosotenuis uzonensis? Representing a Clade Globally.</title>
        <authorList>
            <person name="Lebedeva E.V."/>
            <person name="Hatzenpichler R."/>
            <person name="Pelletier E."/>
            <person name="Schuster N."/>
            <person name="Hauzmayer S."/>
            <person name="Bulaev A."/>
            <person name="Grigor'eva N.V."/>
            <person name="Galushko A."/>
            <person name="Schmid M."/>
            <person name="Palatinszky M."/>
            <person name="Le Paslier D."/>
            <person name="Daims H."/>
            <person name="Wagner M."/>
        </authorList>
    </citation>
    <scope>NUCLEOTIDE SEQUENCE [LARGE SCALE GENOMIC DNA]</scope>
    <source>
        <strain evidence="3 4">N4</strain>
    </source>
</reference>
<dbReference type="SUPFAM" id="SSF88723">
    <property type="entry name" value="PIN domain-like"/>
    <property type="match status" value="1"/>
</dbReference>
<dbReference type="RefSeq" id="WP_048196657.1">
    <property type="nucleotide sequence ID" value="NZ_CBTY010000009.1"/>
</dbReference>
<dbReference type="EMBL" id="CBTY010000009">
    <property type="protein sequence ID" value="CDI06301.1"/>
    <property type="molecule type" value="Genomic_DNA"/>
</dbReference>
<evidence type="ECO:0000259" key="2">
    <source>
        <dbReference type="Pfam" id="PF01850"/>
    </source>
</evidence>
<dbReference type="PANTHER" id="PTHR35901:SF1">
    <property type="entry name" value="EXONUCLEASE VAPC9"/>
    <property type="match status" value="1"/>
</dbReference>
<accession>V6AU64</accession>
<dbReference type="Pfam" id="PF01850">
    <property type="entry name" value="PIN"/>
    <property type="match status" value="1"/>
</dbReference>
<dbReference type="STRING" id="1407055.NITUZ_40467"/>
<dbReference type="InterPro" id="IPR029060">
    <property type="entry name" value="PIN-like_dom_sf"/>
</dbReference>
<evidence type="ECO:0000256" key="1">
    <source>
        <dbReference type="ARBA" id="ARBA00022842"/>
    </source>
</evidence>
<proteinExistence type="predicted"/>
<evidence type="ECO:0000313" key="4">
    <source>
        <dbReference type="Proteomes" id="UP000018159"/>
    </source>
</evidence>
<feature type="domain" description="PIN" evidence="2">
    <location>
        <begin position="7"/>
        <end position="119"/>
    </location>
</feature>
<dbReference type="PANTHER" id="PTHR35901">
    <property type="entry name" value="RIBONUCLEASE VAPC3"/>
    <property type="match status" value="1"/>
</dbReference>
<dbReference type="Gene3D" id="3.40.50.1010">
    <property type="entry name" value="5'-nuclease"/>
    <property type="match status" value="1"/>
</dbReference>
<keyword evidence="1" id="KW-0460">Magnesium</keyword>
<organism evidence="3 4">
    <name type="scientific">Candidatus Nitrosotenuis uzonensis</name>
    <dbReference type="NCBI Taxonomy" id="1407055"/>
    <lineage>
        <taxon>Archaea</taxon>
        <taxon>Nitrososphaerota</taxon>
        <taxon>Candidatus Nitrosotenuis</taxon>
    </lineage>
</organism>
<protein>
    <recommendedName>
        <fullName evidence="2">PIN domain-containing protein</fullName>
    </recommendedName>
</protein>
<dbReference type="InterPro" id="IPR002716">
    <property type="entry name" value="PIN_dom"/>
</dbReference>
<dbReference type="OrthoDB" id="269293at2157"/>
<dbReference type="InterPro" id="IPR051619">
    <property type="entry name" value="TypeII_TA_RNase_PINc/VapC"/>
</dbReference>